<dbReference type="EMBL" id="BSOS01000003">
    <property type="protein sequence ID" value="GLR65345.1"/>
    <property type="molecule type" value="Genomic_DNA"/>
</dbReference>
<comment type="caution">
    <text evidence="2">The sequence shown here is derived from an EMBL/GenBank/DDBJ whole genome shotgun (WGS) entry which is preliminary data.</text>
</comment>
<evidence type="ECO:0000313" key="3">
    <source>
        <dbReference type="Proteomes" id="UP001156641"/>
    </source>
</evidence>
<dbReference type="Pfam" id="PF11231">
    <property type="entry name" value="DUF3034"/>
    <property type="match status" value="1"/>
</dbReference>
<name>A0ABQ6A5I1_9PROT</name>
<dbReference type="Proteomes" id="UP001156641">
    <property type="component" value="Unassembled WGS sequence"/>
</dbReference>
<reference evidence="3" key="1">
    <citation type="journal article" date="2019" name="Int. J. Syst. Evol. Microbiol.">
        <title>The Global Catalogue of Microorganisms (GCM) 10K type strain sequencing project: providing services to taxonomists for standard genome sequencing and annotation.</title>
        <authorList>
            <consortium name="The Broad Institute Genomics Platform"/>
            <consortium name="The Broad Institute Genome Sequencing Center for Infectious Disease"/>
            <person name="Wu L."/>
            <person name="Ma J."/>
        </authorList>
    </citation>
    <scope>NUCLEOTIDE SEQUENCE [LARGE SCALE GENOMIC DNA]</scope>
    <source>
        <strain evidence="3">NBRC 112502</strain>
    </source>
</reference>
<gene>
    <name evidence="2" type="ORF">GCM10010909_00230</name>
</gene>
<dbReference type="InterPro" id="IPR021393">
    <property type="entry name" value="DUF3034"/>
</dbReference>
<organism evidence="2 3">
    <name type="scientific">Acidocella aquatica</name>
    <dbReference type="NCBI Taxonomy" id="1922313"/>
    <lineage>
        <taxon>Bacteria</taxon>
        <taxon>Pseudomonadati</taxon>
        <taxon>Pseudomonadota</taxon>
        <taxon>Alphaproteobacteria</taxon>
        <taxon>Acetobacterales</taxon>
        <taxon>Acidocellaceae</taxon>
        <taxon>Acidocella</taxon>
    </lineage>
</organism>
<dbReference type="RefSeq" id="WP_284255841.1">
    <property type="nucleotide sequence ID" value="NZ_BSOS01000003.1"/>
</dbReference>
<protein>
    <recommendedName>
        <fullName evidence="4">DUF3034 family protein</fullName>
    </recommendedName>
</protein>
<proteinExistence type="predicted"/>
<evidence type="ECO:0000256" key="1">
    <source>
        <dbReference type="SAM" id="SignalP"/>
    </source>
</evidence>
<sequence length="361" mass="38217">MKKPKDGLVPSPLASRPFLSASLILAASAIAPCAFAQIVAPEPAPNLQAHMFDMGGLVTTGAVTAIGGAAGGGIVPWALIGGYTTQDQVGGTAFYTHVFLRNYQLSTYGGLFALSNRVEVSFAHQDFALGGTGGTLDGKIIGALGLPASTPDSALPHALQLNNANINQDIIGIKVRLYGNAVYDQDTLIPEISMGYEYHRNENTSFVRAIGTRPTGNEYYLAATKVWLHGLFGHYTMVTGTLDVTNAIQNGLLGFGGVGPNGPKNGYHVEPEFAVGYWINNNLVIGGEYRFMPHYQVVAPGNVPGYGPLGNALSKTSDWKDVYIAYFPVKYLSVTLAYADLGTIASEKNQNGVYLSGTASF</sequence>
<feature type="signal peptide" evidence="1">
    <location>
        <begin position="1"/>
        <end position="36"/>
    </location>
</feature>
<keyword evidence="3" id="KW-1185">Reference proteome</keyword>
<evidence type="ECO:0008006" key="4">
    <source>
        <dbReference type="Google" id="ProtNLM"/>
    </source>
</evidence>
<evidence type="ECO:0000313" key="2">
    <source>
        <dbReference type="EMBL" id="GLR65345.1"/>
    </source>
</evidence>
<keyword evidence="1" id="KW-0732">Signal</keyword>
<accession>A0ABQ6A5I1</accession>
<feature type="chain" id="PRO_5046933495" description="DUF3034 family protein" evidence="1">
    <location>
        <begin position="37"/>
        <end position="361"/>
    </location>
</feature>